<evidence type="ECO:0000313" key="1">
    <source>
        <dbReference type="EMBL" id="GFD57923.1"/>
    </source>
</evidence>
<dbReference type="EMBL" id="BKCJ011846587">
    <property type="protein sequence ID" value="GFD57923.1"/>
    <property type="molecule type" value="Genomic_DNA"/>
</dbReference>
<comment type="caution">
    <text evidence="1">The sequence shown here is derived from an EMBL/GenBank/DDBJ whole genome shotgun (WGS) entry which is preliminary data.</text>
</comment>
<reference evidence="1" key="1">
    <citation type="journal article" date="2019" name="Sci. Rep.">
        <title>Draft genome of Tanacetum cinerariifolium, the natural source of mosquito coil.</title>
        <authorList>
            <person name="Yamashiro T."/>
            <person name="Shiraishi A."/>
            <person name="Satake H."/>
            <person name="Nakayama K."/>
        </authorList>
    </citation>
    <scope>NUCLEOTIDE SEQUENCE</scope>
</reference>
<feature type="non-terminal residue" evidence="1">
    <location>
        <position position="68"/>
    </location>
</feature>
<protein>
    <submittedName>
        <fullName evidence="1">Uncharacterized protein</fullName>
    </submittedName>
</protein>
<gene>
    <name evidence="1" type="ORF">Tci_929892</name>
</gene>
<proteinExistence type="predicted"/>
<organism evidence="1">
    <name type="scientific">Tanacetum cinerariifolium</name>
    <name type="common">Dalmatian daisy</name>
    <name type="synonym">Chrysanthemum cinerariifolium</name>
    <dbReference type="NCBI Taxonomy" id="118510"/>
    <lineage>
        <taxon>Eukaryota</taxon>
        <taxon>Viridiplantae</taxon>
        <taxon>Streptophyta</taxon>
        <taxon>Embryophyta</taxon>
        <taxon>Tracheophyta</taxon>
        <taxon>Spermatophyta</taxon>
        <taxon>Magnoliopsida</taxon>
        <taxon>eudicotyledons</taxon>
        <taxon>Gunneridae</taxon>
        <taxon>Pentapetalae</taxon>
        <taxon>asterids</taxon>
        <taxon>campanulids</taxon>
        <taxon>Asterales</taxon>
        <taxon>Asteraceae</taxon>
        <taxon>Asteroideae</taxon>
        <taxon>Anthemideae</taxon>
        <taxon>Anthemidinae</taxon>
        <taxon>Tanacetum</taxon>
    </lineage>
</organism>
<sequence length="68" mass="7023">VAGDHLQHVVEVVGDAAGQAADGFQLLRLAQLFFGGRACLHFVVHALLEVAGELAQGLLGDLALAFGE</sequence>
<name>A0A699XFF1_TANCI</name>
<feature type="non-terminal residue" evidence="1">
    <location>
        <position position="1"/>
    </location>
</feature>
<dbReference type="AlphaFoldDB" id="A0A699XFF1"/>
<accession>A0A699XFF1</accession>